<name>A0AAV4TL96_9ARAC</name>
<dbReference type="EMBL" id="BPLQ01009870">
    <property type="protein sequence ID" value="GIY47130.1"/>
    <property type="molecule type" value="Genomic_DNA"/>
</dbReference>
<comment type="caution">
    <text evidence="1">The sequence shown here is derived from an EMBL/GenBank/DDBJ whole genome shotgun (WGS) entry which is preliminary data.</text>
</comment>
<evidence type="ECO:0000313" key="1">
    <source>
        <dbReference type="EMBL" id="GIY47130.1"/>
    </source>
</evidence>
<sequence>MDVSKKKEESNGKKWEGQVQFNTRNVKSPTRENSYFLLTLKVFGEFCEKCFSGTAVLSMCSGAISSCAGDVEGNFSSDNFRFEFIWGLRVVDVIFGFFVRKLKATENSCCVVF</sequence>
<reference evidence="1 2" key="1">
    <citation type="submission" date="2021-06" db="EMBL/GenBank/DDBJ databases">
        <title>Caerostris darwini draft genome.</title>
        <authorList>
            <person name="Kono N."/>
            <person name="Arakawa K."/>
        </authorList>
    </citation>
    <scope>NUCLEOTIDE SEQUENCE [LARGE SCALE GENOMIC DNA]</scope>
</reference>
<evidence type="ECO:0000313" key="2">
    <source>
        <dbReference type="Proteomes" id="UP001054837"/>
    </source>
</evidence>
<gene>
    <name evidence="1" type="ORF">CDAR_476271</name>
</gene>
<dbReference type="AlphaFoldDB" id="A0AAV4TL96"/>
<protein>
    <submittedName>
        <fullName evidence="1">Uncharacterized protein</fullName>
    </submittedName>
</protein>
<accession>A0AAV4TL96</accession>
<keyword evidence="2" id="KW-1185">Reference proteome</keyword>
<dbReference type="Proteomes" id="UP001054837">
    <property type="component" value="Unassembled WGS sequence"/>
</dbReference>
<organism evidence="1 2">
    <name type="scientific">Caerostris darwini</name>
    <dbReference type="NCBI Taxonomy" id="1538125"/>
    <lineage>
        <taxon>Eukaryota</taxon>
        <taxon>Metazoa</taxon>
        <taxon>Ecdysozoa</taxon>
        <taxon>Arthropoda</taxon>
        <taxon>Chelicerata</taxon>
        <taxon>Arachnida</taxon>
        <taxon>Araneae</taxon>
        <taxon>Araneomorphae</taxon>
        <taxon>Entelegynae</taxon>
        <taxon>Araneoidea</taxon>
        <taxon>Araneidae</taxon>
        <taxon>Caerostris</taxon>
    </lineage>
</organism>
<proteinExistence type="predicted"/>